<evidence type="ECO:0000256" key="1">
    <source>
        <dbReference type="ARBA" id="ARBA00022729"/>
    </source>
</evidence>
<dbReference type="EMBL" id="BMVG01000043">
    <property type="protein sequence ID" value="GHE13729.1"/>
    <property type="molecule type" value="Genomic_DNA"/>
</dbReference>
<keyword evidence="4" id="KW-0472">Membrane</keyword>
<feature type="compositionally biased region" description="Low complexity" evidence="3">
    <location>
        <begin position="432"/>
        <end position="448"/>
    </location>
</feature>
<feature type="domain" description="Alginate lyase" evidence="5">
    <location>
        <begin position="99"/>
        <end position="323"/>
    </location>
</feature>
<dbReference type="GO" id="GO:0042597">
    <property type="term" value="C:periplasmic space"/>
    <property type="evidence" value="ECO:0007669"/>
    <property type="project" value="InterPro"/>
</dbReference>
<dbReference type="SUPFAM" id="SSF48230">
    <property type="entry name" value="Chondroitin AC/alginate lyase"/>
    <property type="match status" value="1"/>
</dbReference>
<sequence>MSQDNTGPMMNRRGILRMTGAFAVVGLGTATAGGAPADAAEALSSSARARGGLVHPGMLHTQADFDRMAAKVKAGAAPYKAGYAVLAANSHAQSTWKPNPLARVVRGGDGTNVGTLYHDVHAAYQNALRWKVTGDRAHADAAREILNAWSAKLTALDGNADRFIAAGLHGYQFANAAEIMRDYPGFDLARFQKMLVDVFYRQSSDFLAHHNGAYVTNYWGSWDLLSIACVLATGILCDDRAKVDEAVTYFKSGKGNGSVKNLIPHIHPGGLGQWVEVGRDQGHATLGVGLAGAIAEMAWNQGIDLYGYDDNRLLKGFEYVAKWNLGHDVPYTAWMWNYGAPGVWSGSQNLTAPSADSRGARRPIWESIYHHYVNRRGLDAPYVTEYAKMVRPEGGGGNYGEGGGFDQLGFGTLAFTRPKAIVPAGAPVPSQGTTAGTATAPAAGRPATDGSGGPRAQGGKGDDLAATGTGEVAAVAATGVLAIAGGIIALRRRGARDSG</sequence>
<dbReference type="InterPro" id="IPR008929">
    <property type="entry name" value="Chondroitin_lyas"/>
</dbReference>
<evidence type="ECO:0000256" key="3">
    <source>
        <dbReference type="SAM" id="MobiDB-lite"/>
    </source>
</evidence>
<dbReference type="GO" id="GO:0016829">
    <property type="term" value="F:lyase activity"/>
    <property type="evidence" value="ECO:0007669"/>
    <property type="project" value="UniProtKB-KW"/>
</dbReference>
<evidence type="ECO:0000313" key="7">
    <source>
        <dbReference type="Proteomes" id="UP000655443"/>
    </source>
</evidence>
<feature type="region of interest" description="Disordered" evidence="3">
    <location>
        <begin position="424"/>
        <end position="464"/>
    </location>
</feature>
<reference evidence="6" key="1">
    <citation type="journal article" date="2014" name="Int. J. Syst. Evol. Microbiol.">
        <title>Complete genome sequence of Corynebacterium casei LMG S-19264T (=DSM 44701T), isolated from a smear-ripened cheese.</title>
        <authorList>
            <consortium name="US DOE Joint Genome Institute (JGI-PGF)"/>
            <person name="Walter F."/>
            <person name="Albersmeier A."/>
            <person name="Kalinowski J."/>
            <person name="Ruckert C."/>
        </authorList>
    </citation>
    <scope>NUCLEOTIDE SEQUENCE</scope>
    <source>
        <strain evidence="6">JCM 4714</strain>
    </source>
</reference>
<evidence type="ECO:0000259" key="5">
    <source>
        <dbReference type="Pfam" id="PF05426"/>
    </source>
</evidence>
<evidence type="ECO:0000256" key="2">
    <source>
        <dbReference type="ARBA" id="ARBA00023239"/>
    </source>
</evidence>
<keyword evidence="4" id="KW-0812">Transmembrane</keyword>
<keyword evidence="4" id="KW-1133">Transmembrane helix</keyword>
<dbReference type="AlphaFoldDB" id="A0A918YRC1"/>
<feature type="compositionally biased region" description="Gly residues" evidence="3">
    <location>
        <begin position="450"/>
        <end position="459"/>
    </location>
</feature>
<reference evidence="6" key="2">
    <citation type="submission" date="2020-09" db="EMBL/GenBank/DDBJ databases">
        <authorList>
            <person name="Sun Q."/>
            <person name="Ohkuma M."/>
        </authorList>
    </citation>
    <scope>NUCLEOTIDE SEQUENCE</scope>
    <source>
        <strain evidence="6">JCM 4714</strain>
    </source>
</reference>
<dbReference type="InterPro" id="IPR006311">
    <property type="entry name" value="TAT_signal"/>
</dbReference>
<dbReference type="Gene3D" id="1.50.10.100">
    <property type="entry name" value="Chondroitin AC/alginate lyase"/>
    <property type="match status" value="1"/>
</dbReference>
<accession>A0A918YRC1</accession>
<dbReference type="Proteomes" id="UP000655443">
    <property type="component" value="Unassembled WGS sequence"/>
</dbReference>
<proteinExistence type="predicted"/>
<evidence type="ECO:0000256" key="4">
    <source>
        <dbReference type="SAM" id="Phobius"/>
    </source>
</evidence>
<dbReference type="Pfam" id="PF05426">
    <property type="entry name" value="Alginate_lyase"/>
    <property type="match status" value="1"/>
</dbReference>
<evidence type="ECO:0000313" key="6">
    <source>
        <dbReference type="EMBL" id="GHE13729.1"/>
    </source>
</evidence>
<comment type="caution">
    <text evidence="6">The sequence shown here is derived from an EMBL/GenBank/DDBJ whole genome shotgun (WGS) entry which is preliminary data.</text>
</comment>
<gene>
    <name evidence="6" type="ORF">GCM10010339_81660</name>
</gene>
<protein>
    <recommendedName>
        <fullName evidence="5">Alginate lyase domain-containing protein</fullName>
    </recommendedName>
</protein>
<name>A0A918YRC1_9ACTN</name>
<dbReference type="InterPro" id="IPR008397">
    <property type="entry name" value="Alginate_lyase_dom"/>
</dbReference>
<feature type="transmembrane region" description="Helical" evidence="4">
    <location>
        <begin position="472"/>
        <end position="490"/>
    </location>
</feature>
<keyword evidence="7" id="KW-1185">Reference proteome</keyword>
<dbReference type="PROSITE" id="PS51318">
    <property type="entry name" value="TAT"/>
    <property type="match status" value="1"/>
</dbReference>
<keyword evidence="1" id="KW-0732">Signal</keyword>
<keyword evidence="2" id="KW-0456">Lyase</keyword>
<organism evidence="6 7">
    <name type="scientific">Streptomyces alanosinicus</name>
    <dbReference type="NCBI Taxonomy" id="68171"/>
    <lineage>
        <taxon>Bacteria</taxon>
        <taxon>Bacillati</taxon>
        <taxon>Actinomycetota</taxon>
        <taxon>Actinomycetes</taxon>
        <taxon>Kitasatosporales</taxon>
        <taxon>Streptomycetaceae</taxon>
        <taxon>Streptomyces</taxon>
    </lineage>
</organism>